<keyword evidence="2" id="KW-1185">Reference proteome</keyword>
<evidence type="ECO:0000313" key="1">
    <source>
        <dbReference type="EMBL" id="CAG8700454.1"/>
    </source>
</evidence>
<gene>
    <name evidence="1" type="ORF">SPELUC_LOCUS11249</name>
</gene>
<dbReference type="EMBL" id="CAJVPW010023220">
    <property type="protein sequence ID" value="CAG8700454.1"/>
    <property type="molecule type" value="Genomic_DNA"/>
</dbReference>
<accession>A0ACA9PAC8</accession>
<feature type="non-terminal residue" evidence="1">
    <location>
        <position position="1"/>
    </location>
</feature>
<organism evidence="1 2">
    <name type="scientific">Cetraspora pellucida</name>
    <dbReference type="NCBI Taxonomy" id="1433469"/>
    <lineage>
        <taxon>Eukaryota</taxon>
        <taxon>Fungi</taxon>
        <taxon>Fungi incertae sedis</taxon>
        <taxon>Mucoromycota</taxon>
        <taxon>Glomeromycotina</taxon>
        <taxon>Glomeromycetes</taxon>
        <taxon>Diversisporales</taxon>
        <taxon>Gigasporaceae</taxon>
        <taxon>Cetraspora</taxon>
    </lineage>
</organism>
<evidence type="ECO:0000313" key="2">
    <source>
        <dbReference type="Proteomes" id="UP000789366"/>
    </source>
</evidence>
<comment type="caution">
    <text evidence="1">The sequence shown here is derived from an EMBL/GenBank/DDBJ whole genome shotgun (WGS) entry which is preliminary data.</text>
</comment>
<name>A0ACA9PAC8_9GLOM</name>
<reference evidence="1" key="1">
    <citation type="submission" date="2021-06" db="EMBL/GenBank/DDBJ databases">
        <authorList>
            <person name="Kallberg Y."/>
            <person name="Tangrot J."/>
            <person name="Rosling A."/>
        </authorList>
    </citation>
    <scope>NUCLEOTIDE SEQUENCE</scope>
    <source>
        <strain evidence="1">28 12/20/2015</strain>
    </source>
</reference>
<proteinExistence type="predicted"/>
<sequence length="144" mass="16330">PPETYDFAMNVDVPKLYLSIERSKCNHKIEITPIERLYATYIKPFSNSSGFSEVVMASTKFLIINFITTVPTPTLPVSSALSPQPNYFGLSADLPNMSSYTHDPRLDFYHPMSLQYYNLNILQPSDFPLDGHIQSGIWYQSLNG</sequence>
<dbReference type="Proteomes" id="UP000789366">
    <property type="component" value="Unassembled WGS sequence"/>
</dbReference>
<protein>
    <submittedName>
        <fullName evidence="1">2706_t:CDS:1</fullName>
    </submittedName>
</protein>